<keyword evidence="2" id="KW-1185">Reference proteome</keyword>
<accession>A0A1R3HR12</accession>
<protein>
    <submittedName>
        <fullName evidence="1">Uncharacterized protein</fullName>
    </submittedName>
</protein>
<proteinExistence type="predicted"/>
<organism evidence="1 2">
    <name type="scientific">Corchorus olitorius</name>
    <dbReference type="NCBI Taxonomy" id="93759"/>
    <lineage>
        <taxon>Eukaryota</taxon>
        <taxon>Viridiplantae</taxon>
        <taxon>Streptophyta</taxon>
        <taxon>Embryophyta</taxon>
        <taxon>Tracheophyta</taxon>
        <taxon>Spermatophyta</taxon>
        <taxon>Magnoliopsida</taxon>
        <taxon>eudicotyledons</taxon>
        <taxon>Gunneridae</taxon>
        <taxon>Pentapetalae</taxon>
        <taxon>rosids</taxon>
        <taxon>malvids</taxon>
        <taxon>Malvales</taxon>
        <taxon>Malvaceae</taxon>
        <taxon>Grewioideae</taxon>
        <taxon>Apeibeae</taxon>
        <taxon>Corchorus</taxon>
    </lineage>
</organism>
<evidence type="ECO:0000313" key="1">
    <source>
        <dbReference type="EMBL" id="OMO72722.1"/>
    </source>
</evidence>
<gene>
    <name evidence="1" type="ORF">COLO4_27488</name>
</gene>
<evidence type="ECO:0000313" key="2">
    <source>
        <dbReference type="Proteomes" id="UP000187203"/>
    </source>
</evidence>
<dbReference type="AlphaFoldDB" id="A0A1R3HR12"/>
<sequence length="37" mass="4364">MRNQVAEKKLEARMIQTNLVMGSSDMVDRERNQKRSI</sequence>
<comment type="caution">
    <text evidence="1">The sequence shown here is derived from an EMBL/GenBank/DDBJ whole genome shotgun (WGS) entry which is preliminary data.</text>
</comment>
<dbReference type="Proteomes" id="UP000187203">
    <property type="component" value="Unassembled WGS sequence"/>
</dbReference>
<reference evidence="2" key="1">
    <citation type="submission" date="2013-09" db="EMBL/GenBank/DDBJ databases">
        <title>Corchorus olitorius genome sequencing.</title>
        <authorList>
            <person name="Alam M."/>
            <person name="Haque M.S."/>
            <person name="Islam M.S."/>
            <person name="Emdad E.M."/>
            <person name="Islam M.M."/>
            <person name="Ahmed B."/>
            <person name="Halim A."/>
            <person name="Hossen Q.M.M."/>
            <person name="Hossain M.Z."/>
            <person name="Ahmed R."/>
            <person name="Khan M.M."/>
            <person name="Islam R."/>
            <person name="Rashid M.M."/>
            <person name="Khan S.A."/>
            <person name="Rahman M.S."/>
            <person name="Alam M."/>
            <person name="Yahiya A.S."/>
            <person name="Khan M.S."/>
            <person name="Azam M.S."/>
            <person name="Haque T."/>
            <person name="Lashkar M.Z.H."/>
            <person name="Akhand A.I."/>
            <person name="Morshed G."/>
            <person name="Roy S."/>
            <person name="Uddin K.S."/>
            <person name="Rabeya T."/>
            <person name="Hossain A.S."/>
            <person name="Chowdhury A."/>
            <person name="Snigdha A.R."/>
            <person name="Mortoza M.S."/>
            <person name="Matin S.A."/>
            <person name="Hoque S.M.E."/>
            <person name="Islam M.K."/>
            <person name="Roy D.K."/>
            <person name="Haider R."/>
            <person name="Moosa M.M."/>
            <person name="Elias S.M."/>
            <person name="Hasan A.M."/>
            <person name="Jahan S."/>
            <person name="Shafiuddin M."/>
            <person name="Mahmood N."/>
            <person name="Shommy N.S."/>
        </authorList>
    </citation>
    <scope>NUCLEOTIDE SEQUENCE [LARGE SCALE GENOMIC DNA]</scope>
    <source>
        <strain evidence="2">cv. O-4</strain>
    </source>
</reference>
<name>A0A1R3HR12_9ROSI</name>
<dbReference type="EMBL" id="AWUE01019619">
    <property type="protein sequence ID" value="OMO72722.1"/>
    <property type="molecule type" value="Genomic_DNA"/>
</dbReference>